<dbReference type="Proteomes" id="UP000095286">
    <property type="component" value="Unplaced"/>
</dbReference>
<dbReference type="WBParaSite" id="RSKR_0000023500.1">
    <property type="protein sequence ID" value="RSKR_0000023500.1"/>
    <property type="gene ID" value="RSKR_0000023500"/>
</dbReference>
<evidence type="ECO:0000313" key="1">
    <source>
        <dbReference type="Proteomes" id="UP000095286"/>
    </source>
</evidence>
<evidence type="ECO:0000313" key="2">
    <source>
        <dbReference type="WBParaSite" id="RSKR_0000023500.1"/>
    </source>
</evidence>
<sequence>MSFDLHIPPPGPVQDRSKFGKPLQPVINDVAVKSLETTTKGPAISRLLKHRKFMEKGFFQNQPQLFRPVIVNGREIFDPPFDDEFNDRSKHNVLPNNERSLPMTPEVIDYFCNTKYGSEHPIQWQDLSMTQIGKICSKSNPDQYLHMLLSALGGGLVVLIISILSYLIYSCKKENKADGRLMSELKKELFVLKKLSDQLETQGLALPTESTTKSTTAAIKP</sequence>
<name>A0AC35TGD7_9BILA</name>
<reference evidence="2" key="1">
    <citation type="submission" date="2016-11" db="UniProtKB">
        <authorList>
            <consortium name="WormBaseParasite"/>
        </authorList>
    </citation>
    <scope>IDENTIFICATION</scope>
    <source>
        <strain evidence="2">KR3021</strain>
    </source>
</reference>
<organism evidence="1 2">
    <name type="scientific">Rhabditophanes sp. KR3021</name>
    <dbReference type="NCBI Taxonomy" id="114890"/>
    <lineage>
        <taxon>Eukaryota</taxon>
        <taxon>Metazoa</taxon>
        <taxon>Ecdysozoa</taxon>
        <taxon>Nematoda</taxon>
        <taxon>Chromadorea</taxon>
        <taxon>Rhabditida</taxon>
        <taxon>Tylenchina</taxon>
        <taxon>Panagrolaimomorpha</taxon>
        <taxon>Strongyloidoidea</taxon>
        <taxon>Alloionematidae</taxon>
        <taxon>Rhabditophanes</taxon>
    </lineage>
</organism>
<proteinExistence type="predicted"/>
<protein>
    <submittedName>
        <fullName evidence="2">Col_cuticle_N domain-containing protein</fullName>
    </submittedName>
</protein>
<accession>A0AC35TGD7</accession>